<evidence type="ECO:0000256" key="4">
    <source>
        <dbReference type="ARBA" id="ARBA00022679"/>
    </source>
</evidence>
<comment type="catalytic activity">
    <reaction evidence="8">
        <text>[GlcNAc-(1-&gt;4)-Mur2Ac(oyl-L-Ala-gamma-D-Glu-L-Lys-D-Ala-D-Ala)](n)-di-trans,octa-cis-undecaprenyl diphosphate + beta-D-GlcNAc-(1-&gt;4)-Mur2Ac(oyl-L-Ala-gamma-D-Glu-L-Lys-D-Ala-D-Ala)-di-trans,octa-cis-undecaprenyl diphosphate = [GlcNAc-(1-&gt;4)-Mur2Ac(oyl-L-Ala-gamma-D-Glu-L-Lys-D-Ala-D-Ala)](n+1)-di-trans,octa-cis-undecaprenyl diphosphate + di-trans,octa-cis-undecaprenyl diphosphate + H(+)</text>
        <dbReference type="Rhea" id="RHEA:23708"/>
        <dbReference type="Rhea" id="RHEA-COMP:9602"/>
        <dbReference type="Rhea" id="RHEA-COMP:9603"/>
        <dbReference type="ChEBI" id="CHEBI:15378"/>
        <dbReference type="ChEBI" id="CHEBI:58405"/>
        <dbReference type="ChEBI" id="CHEBI:60033"/>
        <dbReference type="ChEBI" id="CHEBI:78435"/>
        <dbReference type="EC" id="2.4.99.28"/>
    </reaction>
</comment>
<evidence type="ECO:0000256" key="8">
    <source>
        <dbReference type="ARBA" id="ARBA00049902"/>
    </source>
</evidence>
<feature type="region of interest" description="Disordered" evidence="9">
    <location>
        <begin position="637"/>
        <end position="664"/>
    </location>
</feature>
<evidence type="ECO:0000259" key="11">
    <source>
        <dbReference type="Pfam" id="PF00905"/>
    </source>
</evidence>
<comment type="caution">
    <text evidence="13">The sequence shown here is derived from an EMBL/GenBank/DDBJ whole genome shotgun (WGS) entry which is preliminary data.</text>
</comment>
<dbReference type="GO" id="GO:0008955">
    <property type="term" value="F:peptidoglycan glycosyltransferase activity"/>
    <property type="evidence" value="ECO:0007669"/>
    <property type="project" value="UniProtKB-EC"/>
</dbReference>
<keyword evidence="1" id="KW-0121">Carboxypeptidase</keyword>
<dbReference type="GO" id="GO:0009002">
    <property type="term" value="F:serine-type D-Ala-D-Ala carboxypeptidase activity"/>
    <property type="evidence" value="ECO:0007669"/>
    <property type="project" value="UniProtKB-EC"/>
</dbReference>
<keyword evidence="6" id="KW-0511">Multifunctional enzyme</keyword>
<dbReference type="GO" id="GO:0009252">
    <property type="term" value="P:peptidoglycan biosynthetic process"/>
    <property type="evidence" value="ECO:0007669"/>
    <property type="project" value="TreeGrafter"/>
</dbReference>
<keyword evidence="14" id="KW-1185">Reference proteome</keyword>
<accession>A0A2A5RM48</accession>
<keyword evidence="2" id="KW-0645">Protease</keyword>
<reference evidence="13 14" key="1">
    <citation type="submission" date="2014-12" db="EMBL/GenBank/DDBJ databases">
        <title>Draft genome sequences of 10 type strains of Lactococcus.</title>
        <authorList>
            <person name="Sun Z."/>
            <person name="Zhong Z."/>
            <person name="Liu W."/>
            <person name="Zhang W."/>
            <person name="Zhang H."/>
        </authorList>
    </citation>
    <scope>NUCLEOTIDE SEQUENCE [LARGE SCALE GENOMIC DNA]</scope>
    <source>
        <strain evidence="13 14">JCM 16395</strain>
    </source>
</reference>
<dbReference type="AlphaFoldDB" id="A0A2A5RM48"/>
<dbReference type="InterPro" id="IPR012338">
    <property type="entry name" value="Beta-lactam/transpept-like"/>
</dbReference>
<dbReference type="InterPro" id="IPR050396">
    <property type="entry name" value="Glycosyltr_51/Transpeptidase"/>
</dbReference>
<keyword evidence="10" id="KW-0472">Membrane</keyword>
<dbReference type="GO" id="GO:0030288">
    <property type="term" value="C:outer membrane-bounded periplasmic space"/>
    <property type="evidence" value="ECO:0007669"/>
    <property type="project" value="TreeGrafter"/>
</dbReference>
<dbReference type="Proteomes" id="UP000218181">
    <property type="component" value="Unassembled WGS sequence"/>
</dbReference>
<dbReference type="InterPro" id="IPR001460">
    <property type="entry name" value="PCN-bd_Tpept"/>
</dbReference>
<keyword evidence="3" id="KW-0328">Glycosyltransferase</keyword>
<evidence type="ECO:0000313" key="14">
    <source>
        <dbReference type="Proteomes" id="UP000218181"/>
    </source>
</evidence>
<dbReference type="InterPro" id="IPR023346">
    <property type="entry name" value="Lysozyme-like_dom_sf"/>
</dbReference>
<evidence type="ECO:0000256" key="10">
    <source>
        <dbReference type="SAM" id="Phobius"/>
    </source>
</evidence>
<dbReference type="Gene3D" id="3.40.710.10">
    <property type="entry name" value="DD-peptidase/beta-lactamase superfamily"/>
    <property type="match status" value="1"/>
</dbReference>
<evidence type="ECO:0000256" key="9">
    <source>
        <dbReference type="SAM" id="MobiDB-lite"/>
    </source>
</evidence>
<gene>
    <name evidence="13" type="ORF">RT41_GL001250</name>
</gene>
<dbReference type="SUPFAM" id="SSF53955">
    <property type="entry name" value="Lysozyme-like"/>
    <property type="match status" value="1"/>
</dbReference>
<evidence type="ECO:0000256" key="6">
    <source>
        <dbReference type="ARBA" id="ARBA00023268"/>
    </source>
</evidence>
<evidence type="ECO:0000256" key="7">
    <source>
        <dbReference type="ARBA" id="ARBA00034000"/>
    </source>
</evidence>
<keyword evidence="10" id="KW-0812">Transmembrane</keyword>
<proteinExistence type="predicted"/>
<dbReference type="GO" id="GO:0006508">
    <property type="term" value="P:proteolysis"/>
    <property type="evidence" value="ECO:0007669"/>
    <property type="project" value="UniProtKB-KW"/>
</dbReference>
<dbReference type="PANTHER" id="PTHR32282">
    <property type="entry name" value="BINDING PROTEIN TRANSPEPTIDASE, PUTATIVE-RELATED"/>
    <property type="match status" value="1"/>
</dbReference>
<feature type="domain" description="Glycosyl transferase family 51" evidence="12">
    <location>
        <begin position="54"/>
        <end position="230"/>
    </location>
</feature>
<keyword evidence="10" id="KW-1133">Transmembrane helix</keyword>
<evidence type="ECO:0000256" key="3">
    <source>
        <dbReference type="ARBA" id="ARBA00022676"/>
    </source>
</evidence>
<dbReference type="Pfam" id="PF00905">
    <property type="entry name" value="Transpeptidase"/>
    <property type="match status" value="1"/>
</dbReference>
<dbReference type="GO" id="GO:0008658">
    <property type="term" value="F:penicillin binding"/>
    <property type="evidence" value="ECO:0007669"/>
    <property type="project" value="InterPro"/>
</dbReference>
<protein>
    <submittedName>
        <fullName evidence="13">Penicillin-binding protein 1A</fullName>
    </submittedName>
</protein>
<organism evidence="13 14">
    <name type="scientific">Lactococcus fujiensis JCM 16395</name>
    <dbReference type="NCBI Taxonomy" id="1291764"/>
    <lineage>
        <taxon>Bacteria</taxon>
        <taxon>Bacillati</taxon>
        <taxon>Bacillota</taxon>
        <taxon>Bacilli</taxon>
        <taxon>Lactobacillales</taxon>
        <taxon>Streptococcaceae</taxon>
        <taxon>Lactococcus</taxon>
    </lineage>
</organism>
<dbReference type="PANTHER" id="PTHR32282:SF29">
    <property type="entry name" value="PENICILLIN-BINDING PROTEIN 1A"/>
    <property type="match status" value="1"/>
</dbReference>
<evidence type="ECO:0000313" key="13">
    <source>
        <dbReference type="EMBL" id="PCS00363.1"/>
    </source>
</evidence>
<evidence type="ECO:0000256" key="2">
    <source>
        <dbReference type="ARBA" id="ARBA00022670"/>
    </source>
</evidence>
<feature type="compositionally biased region" description="Low complexity" evidence="9">
    <location>
        <begin position="639"/>
        <end position="664"/>
    </location>
</feature>
<keyword evidence="4" id="KW-0808">Transferase</keyword>
<dbReference type="Pfam" id="PF00912">
    <property type="entry name" value="Transgly"/>
    <property type="match status" value="1"/>
</dbReference>
<dbReference type="EMBL" id="JXJU01000004">
    <property type="protein sequence ID" value="PCS00363.1"/>
    <property type="molecule type" value="Genomic_DNA"/>
</dbReference>
<feature type="domain" description="Penicillin-binding protein transpeptidase" evidence="11">
    <location>
        <begin position="326"/>
        <end position="623"/>
    </location>
</feature>
<evidence type="ECO:0000256" key="5">
    <source>
        <dbReference type="ARBA" id="ARBA00022801"/>
    </source>
</evidence>
<name>A0A2A5RM48_9LACT</name>
<evidence type="ECO:0000259" key="12">
    <source>
        <dbReference type="Pfam" id="PF00912"/>
    </source>
</evidence>
<sequence length="664" mass="71462">MTAIKVFFIIILSTIILAVFAGGAIFVYYAKDAPKLDLSQLESAPSSQYFDASGNVVATMGAENRTLVETDNIPILLVNAVTSIEDHRFFSTRGIDPVRIAGSFLHNLKGDSLNGGSTLDMQLIKLGMFSTSKSDQNLKVKVQEAWLALQLDQKWTKEQIFTAYVNKVNMANGYYGMGTAAKAYYGKSLTELSIAQIALLAGMPQAPSTYNPYTNPSAAQYRRDLVINAMYKYGKITDAQKKEALATPIKSGLQTLTQSVSIPAFADNFLKQAKAQADKLAKVDTATAGVKVYTTLDPNAQQNLYNIVNTDQYVTYPDKNFQVASTLVNVQTGAVVAQIGMRNVPDNTTFGSNYAVQTDRDWGSAMKPLVDYGPAFENGIYTSTSDTVVDGPSSYPDGTPLSNWDNTYLGTLTVKQALDYSRNIPAVKTLIKVGLTDSNNFLQKVGINLSPMVYANAISSHTSNASGGASSVSMASAYAAFANSGVYTKPFYVTKVVFPDGHELDYKPEKTQAMKPSTAYIITNMLKGVVQLPVSVSVGGNAALPGLTALAGKTGTSNYTTEQRNEIDKKIGNVTGMVSPDENFVGYTPQYSMAVWTGYKNMMTPVYGQGIMCATSVFRSMMQVLYPNPSSVADWTAPDTVTDNGSSVSVNNTGSTSNNTTNGQ</sequence>
<dbReference type="InterPro" id="IPR001264">
    <property type="entry name" value="Glyco_trans_51"/>
</dbReference>
<dbReference type="STRING" id="1291764.GCA_001311235_02530"/>
<keyword evidence="5" id="KW-0378">Hydrolase</keyword>
<feature type="transmembrane region" description="Helical" evidence="10">
    <location>
        <begin position="7"/>
        <end position="30"/>
    </location>
</feature>
<dbReference type="InterPro" id="IPR036950">
    <property type="entry name" value="PBP_transglycosylase"/>
</dbReference>
<dbReference type="Gene3D" id="1.10.3810.10">
    <property type="entry name" value="Biosynthetic peptidoglycan transglycosylase-like"/>
    <property type="match status" value="1"/>
</dbReference>
<evidence type="ECO:0000256" key="1">
    <source>
        <dbReference type="ARBA" id="ARBA00022645"/>
    </source>
</evidence>
<comment type="catalytic activity">
    <reaction evidence="7">
        <text>Preferential cleavage: (Ac)2-L-Lys-D-Ala-|-D-Ala. Also transpeptidation of peptidyl-alanyl moieties that are N-acyl substituents of D-alanine.</text>
        <dbReference type="EC" id="3.4.16.4"/>
    </reaction>
</comment>
<dbReference type="SUPFAM" id="SSF56601">
    <property type="entry name" value="beta-lactamase/transpeptidase-like"/>
    <property type="match status" value="1"/>
</dbReference>